<comment type="caution">
    <text evidence="5">The sequence shown here is derived from an EMBL/GenBank/DDBJ whole genome shotgun (WGS) entry which is preliminary data.</text>
</comment>
<dbReference type="CDD" id="cd03215">
    <property type="entry name" value="ABC_Carb_Monos_II"/>
    <property type="match status" value="1"/>
</dbReference>
<keyword evidence="2" id="KW-0547">Nucleotide-binding</keyword>
<sequence>MYNKKEVAVDATSPTCSTTPNDAALFSMRGISKSFGDFPALEDIDIAFFAGEVHCLLGENGAGKSTLCNLIFGVHAPSTGEMQLDNAPYAPDGPRIALAHNIAMVHQHFSLINELSVIDNLLLGQQFGKIDRKAEAVKITALAAEFGLELAPFEIVGDLSVGQRQRVEIVKCLMQRPRLLILDEPTAVLLPGEIDSLLGVCRTVADNGCAVVMVTHKLAEIKQIADRVTVLREGKIVRRSDAPAEQIPDLVRAMIQKSPLMAGAETSLGVQNLPPRTPRSLQGGSREVMQLDGLSLVDPIGVRRLNALTLTVESGEIVGIAGVEGNGQSELGAILSGMETATEGRWFVGQTELTHANARKITAAGVGIVPEDRHQVGAIGQMSVADNLFLNRMHQFARFGLIDRVRQQQTASDFIDQYDVRTQGPHASFASLSGGNQQKAVLARELTTPNLKFLLAAQPTRGLDVGAIEAVYRRIRAAADTGVGVLLISSELDELIAVADRIIVFYRGQIVGTHSASPQNRDAIGALMSGQLP</sequence>
<protein>
    <submittedName>
        <fullName evidence="5">ABC transporter ATP-binding protein</fullName>
    </submittedName>
</protein>
<dbReference type="InterPro" id="IPR017871">
    <property type="entry name" value="ABC_transporter-like_CS"/>
</dbReference>
<evidence type="ECO:0000256" key="3">
    <source>
        <dbReference type="ARBA" id="ARBA00022840"/>
    </source>
</evidence>
<feature type="domain" description="ABC transporter" evidence="4">
    <location>
        <begin position="26"/>
        <end position="258"/>
    </location>
</feature>
<dbReference type="AlphaFoldDB" id="A0A2N5XV59"/>
<accession>A0A2N5XV59</accession>
<organism evidence="5 6">
    <name type="scientific">Cohaesibacter celericrescens</name>
    <dbReference type="NCBI Taxonomy" id="2067669"/>
    <lineage>
        <taxon>Bacteria</taxon>
        <taxon>Pseudomonadati</taxon>
        <taxon>Pseudomonadota</taxon>
        <taxon>Alphaproteobacteria</taxon>
        <taxon>Hyphomicrobiales</taxon>
        <taxon>Cohaesibacteraceae</taxon>
    </lineage>
</organism>
<dbReference type="SMART" id="SM00382">
    <property type="entry name" value="AAA"/>
    <property type="match status" value="1"/>
</dbReference>
<dbReference type="PROSITE" id="PS00211">
    <property type="entry name" value="ABC_TRANSPORTER_1"/>
    <property type="match status" value="2"/>
</dbReference>
<evidence type="ECO:0000313" key="5">
    <source>
        <dbReference type="EMBL" id="PLW78308.1"/>
    </source>
</evidence>
<dbReference type="SUPFAM" id="SSF52540">
    <property type="entry name" value="P-loop containing nucleoside triphosphate hydrolases"/>
    <property type="match status" value="2"/>
</dbReference>
<evidence type="ECO:0000256" key="2">
    <source>
        <dbReference type="ARBA" id="ARBA00022741"/>
    </source>
</evidence>
<gene>
    <name evidence="5" type="ORF">C0081_05500</name>
</gene>
<dbReference type="PANTHER" id="PTHR43790">
    <property type="entry name" value="CARBOHYDRATE TRANSPORT ATP-BINDING PROTEIN MG119-RELATED"/>
    <property type="match status" value="1"/>
</dbReference>
<dbReference type="Gene3D" id="3.40.50.300">
    <property type="entry name" value="P-loop containing nucleotide triphosphate hydrolases"/>
    <property type="match status" value="2"/>
</dbReference>
<proteinExistence type="inferred from homology"/>
<comment type="similarity">
    <text evidence="1">Belongs to the ABC transporter superfamily.</text>
</comment>
<dbReference type="InterPro" id="IPR003593">
    <property type="entry name" value="AAA+_ATPase"/>
</dbReference>
<reference evidence="5 6" key="1">
    <citation type="submission" date="2018-01" db="EMBL/GenBank/DDBJ databases">
        <title>The draft genome sequence of Cohaesibacter sp. H1304.</title>
        <authorList>
            <person name="Wang N.-N."/>
            <person name="Du Z.-J."/>
        </authorList>
    </citation>
    <scope>NUCLEOTIDE SEQUENCE [LARGE SCALE GENOMIC DNA]</scope>
    <source>
        <strain evidence="5 6">H1304</strain>
    </source>
</reference>
<feature type="domain" description="ABC transporter" evidence="4">
    <location>
        <begin position="289"/>
        <end position="532"/>
    </location>
</feature>
<dbReference type="GO" id="GO:0016887">
    <property type="term" value="F:ATP hydrolysis activity"/>
    <property type="evidence" value="ECO:0007669"/>
    <property type="project" value="InterPro"/>
</dbReference>
<dbReference type="InterPro" id="IPR050107">
    <property type="entry name" value="ABC_carbohydrate_import_ATPase"/>
</dbReference>
<dbReference type="InterPro" id="IPR027417">
    <property type="entry name" value="P-loop_NTPase"/>
</dbReference>
<dbReference type="Proteomes" id="UP000234881">
    <property type="component" value="Unassembled WGS sequence"/>
</dbReference>
<evidence type="ECO:0000259" key="4">
    <source>
        <dbReference type="PROSITE" id="PS50893"/>
    </source>
</evidence>
<dbReference type="PANTHER" id="PTHR43790:SF4">
    <property type="entry name" value="GUANOSINE IMPORT ATP-BINDING PROTEIN NUPO"/>
    <property type="match status" value="1"/>
</dbReference>
<evidence type="ECO:0000313" key="6">
    <source>
        <dbReference type="Proteomes" id="UP000234881"/>
    </source>
</evidence>
<dbReference type="InterPro" id="IPR003439">
    <property type="entry name" value="ABC_transporter-like_ATP-bd"/>
</dbReference>
<dbReference type="PROSITE" id="PS50893">
    <property type="entry name" value="ABC_TRANSPORTER_2"/>
    <property type="match status" value="2"/>
</dbReference>
<name>A0A2N5XV59_9HYPH</name>
<dbReference type="GO" id="GO:0005524">
    <property type="term" value="F:ATP binding"/>
    <property type="evidence" value="ECO:0007669"/>
    <property type="project" value="UniProtKB-KW"/>
</dbReference>
<keyword evidence="3 5" id="KW-0067">ATP-binding</keyword>
<evidence type="ECO:0000256" key="1">
    <source>
        <dbReference type="ARBA" id="ARBA00005417"/>
    </source>
</evidence>
<keyword evidence="6" id="KW-1185">Reference proteome</keyword>
<dbReference type="Pfam" id="PF00005">
    <property type="entry name" value="ABC_tran"/>
    <property type="match status" value="2"/>
</dbReference>
<dbReference type="OrthoDB" id="8430269at2"/>
<dbReference type="RefSeq" id="WP_101532804.1">
    <property type="nucleotide sequence ID" value="NZ_PKUQ01000009.1"/>
</dbReference>
<dbReference type="EMBL" id="PKUQ01000009">
    <property type="protein sequence ID" value="PLW78308.1"/>
    <property type="molecule type" value="Genomic_DNA"/>
</dbReference>
<dbReference type="CDD" id="cd03216">
    <property type="entry name" value="ABC_Carb_Monos_I"/>
    <property type="match status" value="1"/>
</dbReference>